<organism evidence="1 2">
    <name type="scientific">Ascobolus immersus RN42</name>
    <dbReference type="NCBI Taxonomy" id="1160509"/>
    <lineage>
        <taxon>Eukaryota</taxon>
        <taxon>Fungi</taxon>
        <taxon>Dikarya</taxon>
        <taxon>Ascomycota</taxon>
        <taxon>Pezizomycotina</taxon>
        <taxon>Pezizomycetes</taxon>
        <taxon>Pezizales</taxon>
        <taxon>Ascobolaceae</taxon>
        <taxon>Ascobolus</taxon>
    </lineage>
</organism>
<evidence type="ECO:0000313" key="1">
    <source>
        <dbReference type="EMBL" id="RPA82500.1"/>
    </source>
</evidence>
<evidence type="ECO:0000313" key="2">
    <source>
        <dbReference type="Proteomes" id="UP000275078"/>
    </source>
</evidence>
<reference evidence="1 2" key="1">
    <citation type="journal article" date="2018" name="Nat. Ecol. Evol.">
        <title>Pezizomycetes genomes reveal the molecular basis of ectomycorrhizal truffle lifestyle.</title>
        <authorList>
            <person name="Murat C."/>
            <person name="Payen T."/>
            <person name="Noel B."/>
            <person name="Kuo A."/>
            <person name="Morin E."/>
            <person name="Chen J."/>
            <person name="Kohler A."/>
            <person name="Krizsan K."/>
            <person name="Balestrini R."/>
            <person name="Da Silva C."/>
            <person name="Montanini B."/>
            <person name="Hainaut M."/>
            <person name="Levati E."/>
            <person name="Barry K.W."/>
            <person name="Belfiori B."/>
            <person name="Cichocki N."/>
            <person name="Clum A."/>
            <person name="Dockter R.B."/>
            <person name="Fauchery L."/>
            <person name="Guy J."/>
            <person name="Iotti M."/>
            <person name="Le Tacon F."/>
            <person name="Lindquist E.A."/>
            <person name="Lipzen A."/>
            <person name="Malagnac F."/>
            <person name="Mello A."/>
            <person name="Molinier V."/>
            <person name="Miyauchi S."/>
            <person name="Poulain J."/>
            <person name="Riccioni C."/>
            <person name="Rubini A."/>
            <person name="Sitrit Y."/>
            <person name="Splivallo R."/>
            <person name="Traeger S."/>
            <person name="Wang M."/>
            <person name="Zifcakova L."/>
            <person name="Wipf D."/>
            <person name="Zambonelli A."/>
            <person name="Paolocci F."/>
            <person name="Nowrousian M."/>
            <person name="Ottonello S."/>
            <person name="Baldrian P."/>
            <person name="Spatafora J.W."/>
            <person name="Henrissat B."/>
            <person name="Nagy L.G."/>
            <person name="Aury J.M."/>
            <person name="Wincker P."/>
            <person name="Grigoriev I.V."/>
            <person name="Bonfante P."/>
            <person name="Martin F.M."/>
        </authorList>
    </citation>
    <scope>NUCLEOTIDE SEQUENCE [LARGE SCALE GENOMIC DNA]</scope>
    <source>
        <strain evidence="1 2">RN42</strain>
    </source>
</reference>
<keyword evidence="2" id="KW-1185">Reference proteome</keyword>
<name>A0A3N4IEC7_ASCIM</name>
<dbReference type="EMBL" id="ML119671">
    <property type="protein sequence ID" value="RPA82500.1"/>
    <property type="molecule type" value="Genomic_DNA"/>
</dbReference>
<accession>A0A3N4IEC7</accession>
<gene>
    <name evidence="1" type="ORF">BJ508DRAFT_375741</name>
</gene>
<proteinExistence type="predicted"/>
<sequence>MQTKCCAPLAGGATASGTCVGFSKQCSAELVENLSGGPESTTEFPRPASLERHLTSASSNFNSPAIPKPASQHLNARAHIATQKSAEAKSRSFGAAMQTWWWEVAPWGAAPGAPLMMG</sequence>
<dbReference type="Proteomes" id="UP000275078">
    <property type="component" value="Unassembled WGS sequence"/>
</dbReference>
<protein>
    <submittedName>
        <fullName evidence="1">Uncharacterized protein</fullName>
    </submittedName>
</protein>
<dbReference type="AlphaFoldDB" id="A0A3N4IEC7"/>